<sequence length="316" mass="35157">MKNNFTMLFFSVLFFNITLNAQISSGAGGSILPNNPTSNNNMGIGVNNPKAKLEIEGFPTINRTYTFLDHGDSFDKSVLLNIGTIRSTSGSRLLTFSDVPPSNIVPNGQTMLAIEDRNDANRLRHHATANGPSLFTLSDKTQTAVFQMYEDGLNAFFDLPKPGSYLTVGGIAVWPIAHNFWVKTGTSKFDHDVFIDTNLCIGTSSFTDGSETYRLSVKGKVRAEEVKVYNTWADYVFAKNYDLKPLTKVEEYIAQNGHLPNVPSAKEITEKGLELGEMAKIQQEKIEELTLYLIQQNKEIEELKSQMKLLLAAQKK</sequence>
<feature type="signal peptide" evidence="2">
    <location>
        <begin position="1"/>
        <end position="21"/>
    </location>
</feature>
<protein>
    <recommendedName>
        <fullName evidence="5">Cell wall anchor protein</fullName>
    </recommendedName>
</protein>
<evidence type="ECO:0000256" key="1">
    <source>
        <dbReference type="SAM" id="Coils"/>
    </source>
</evidence>
<accession>A0A6V6Z4V1</accession>
<feature type="chain" id="PRO_5027886802" description="Cell wall anchor protein" evidence="2">
    <location>
        <begin position="22"/>
        <end position="316"/>
    </location>
</feature>
<gene>
    <name evidence="3" type="ORF">FLACHUCJ7_02966</name>
</gene>
<evidence type="ECO:0000256" key="2">
    <source>
        <dbReference type="SAM" id="SignalP"/>
    </source>
</evidence>
<feature type="coiled-coil region" evidence="1">
    <location>
        <begin position="286"/>
        <end position="313"/>
    </location>
</feature>
<dbReference type="RefSeq" id="WP_051872806.1">
    <property type="nucleotide sequence ID" value="NZ_CAIJDO010000176.1"/>
</dbReference>
<organism evidence="3 4">
    <name type="scientific">Flavobacterium chungangense</name>
    <dbReference type="NCBI Taxonomy" id="554283"/>
    <lineage>
        <taxon>Bacteria</taxon>
        <taxon>Pseudomonadati</taxon>
        <taxon>Bacteroidota</taxon>
        <taxon>Flavobacteriia</taxon>
        <taxon>Flavobacteriales</taxon>
        <taxon>Flavobacteriaceae</taxon>
        <taxon>Flavobacterium</taxon>
    </lineage>
</organism>
<keyword evidence="1" id="KW-0175">Coiled coil</keyword>
<keyword evidence="4" id="KW-1185">Reference proteome</keyword>
<comment type="caution">
    <text evidence="3">The sequence shown here is derived from an EMBL/GenBank/DDBJ whole genome shotgun (WGS) entry which is preliminary data.</text>
</comment>
<evidence type="ECO:0000313" key="3">
    <source>
        <dbReference type="EMBL" id="CAD0006675.1"/>
    </source>
</evidence>
<evidence type="ECO:0008006" key="5">
    <source>
        <dbReference type="Google" id="ProtNLM"/>
    </source>
</evidence>
<evidence type="ECO:0000313" key="4">
    <source>
        <dbReference type="Proteomes" id="UP000556700"/>
    </source>
</evidence>
<dbReference type="EMBL" id="CAIJDO010000176">
    <property type="protein sequence ID" value="CAD0006675.1"/>
    <property type="molecule type" value="Genomic_DNA"/>
</dbReference>
<proteinExistence type="predicted"/>
<dbReference type="AlphaFoldDB" id="A0A6V6Z4V1"/>
<reference evidence="3 4" key="1">
    <citation type="submission" date="2020-06" db="EMBL/GenBank/DDBJ databases">
        <authorList>
            <person name="Criscuolo A."/>
        </authorList>
    </citation>
    <scope>NUCLEOTIDE SEQUENCE [LARGE SCALE GENOMIC DNA]</scope>
    <source>
        <strain evidence="4">CIP 110025</strain>
    </source>
</reference>
<name>A0A6V6Z4V1_9FLAO</name>
<dbReference type="Proteomes" id="UP000556700">
    <property type="component" value="Unassembled WGS sequence"/>
</dbReference>
<keyword evidence="2" id="KW-0732">Signal</keyword>